<comment type="subcellular location">
    <subcellularLocation>
        <location evidence="1">Cell envelope</location>
    </subcellularLocation>
</comment>
<feature type="chain" id="PRO_5037819812" evidence="6">
    <location>
        <begin position="22"/>
        <end position="460"/>
    </location>
</feature>
<reference evidence="7" key="1">
    <citation type="journal article" date="2021" name="Microbiology">
        <title>Metagenomic Analysis of the Microbial Community in the Underground Coal Fire Area (Kemerovo Region, Russia) Revealed Predominance of Thermophilic Members of the Phyla Deinococcus-thermus, Aquificae, and Firmicutes.</title>
        <authorList>
            <person name="Kadnikov V."/>
            <person name="Mardanov A.V."/>
            <person name="Beletsky A.V."/>
            <person name="Karnachuk O.V."/>
            <person name="Ravin N.V."/>
        </authorList>
    </citation>
    <scope>NUCLEOTIDE SEQUENCE</scope>
    <source>
        <strain evidence="7">RBS10-49</strain>
    </source>
</reference>
<feature type="signal peptide" evidence="6">
    <location>
        <begin position="1"/>
        <end position="21"/>
    </location>
</feature>
<dbReference type="InterPro" id="IPR006059">
    <property type="entry name" value="SBP"/>
</dbReference>
<keyword evidence="4 6" id="KW-0732">Signal</keyword>
<evidence type="ECO:0000256" key="5">
    <source>
        <dbReference type="SAM" id="MobiDB-lite"/>
    </source>
</evidence>
<feature type="region of interest" description="Disordered" evidence="5">
    <location>
        <begin position="26"/>
        <end position="52"/>
    </location>
</feature>
<dbReference type="Pfam" id="PF13416">
    <property type="entry name" value="SBP_bac_8"/>
    <property type="match status" value="1"/>
</dbReference>
<evidence type="ECO:0000256" key="2">
    <source>
        <dbReference type="ARBA" id="ARBA00008520"/>
    </source>
</evidence>
<dbReference type="CDD" id="cd14748">
    <property type="entry name" value="PBP2_UgpB"/>
    <property type="match status" value="1"/>
</dbReference>
<evidence type="ECO:0000313" key="8">
    <source>
        <dbReference type="Proteomes" id="UP000748108"/>
    </source>
</evidence>
<dbReference type="PANTHER" id="PTHR43649">
    <property type="entry name" value="ARABINOSE-BINDING PROTEIN-RELATED"/>
    <property type="match status" value="1"/>
</dbReference>
<evidence type="ECO:0000256" key="3">
    <source>
        <dbReference type="ARBA" id="ARBA00022448"/>
    </source>
</evidence>
<dbReference type="Gene3D" id="3.40.190.10">
    <property type="entry name" value="Periplasmic binding protein-like II"/>
    <property type="match status" value="1"/>
</dbReference>
<dbReference type="PROSITE" id="PS51257">
    <property type="entry name" value="PROKAR_LIPOPROTEIN"/>
    <property type="match status" value="1"/>
</dbReference>
<keyword evidence="3" id="KW-0813">Transport</keyword>
<dbReference type="AlphaFoldDB" id="A0A947CW51"/>
<dbReference type="EMBL" id="JAHHQF010000039">
    <property type="protein sequence ID" value="MBT9281487.1"/>
    <property type="molecule type" value="Genomic_DNA"/>
</dbReference>
<comment type="similarity">
    <text evidence="2">Belongs to the bacterial solute-binding protein 1 family.</text>
</comment>
<dbReference type="SUPFAM" id="SSF53850">
    <property type="entry name" value="Periplasmic binding protein-like II"/>
    <property type="match status" value="1"/>
</dbReference>
<dbReference type="PANTHER" id="PTHR43649:SF31">
    <property type="entry name" value="SN-GLYCEROL-3-PHOSPHATE-BINDING PERIPLASMIC PROTEIN UGPB"/>
    <property type="match status" value="1"/>
</dbReference>
<sequence length="460" mass="50685">MIMIRRIRFVLALGLILVAAACGKPETTPPAPAGSDKSTPSSAADETDDAAFPTRLRGPVEITFWHAMTGHHEEALKAIADRFMAEHPDIRIKLVGQGNYGDLQEKLTAAAKSKTLPVMAQVIETWVTDYQQNGLVQDLTPYIEHPEIGWTKEELEDIIPVFREANRWDGRFFSLPFSKSTQILYYNTDLFQERGVEVPKTWDELRQAAEKLTFERNGKKVIGIGFENSVGWQFHMWVRQAGGRYIDEATGTVLFDSPEGRQALDFIAGLFKDKIARLAGEDQYMSNPFGRGDVAMYIGSSAGIPFVAKAAEGNIHWAAAAVPAGAKRAVPFAGNAVAVFDSATPEEKLAAWLFIKTLLNTDNTAYWARETGYLPIRRSALESPIWKDFVKDHPANGVGTEQFDAGFFDPRIPGFDAAMKIVQKEIEAVLLGEKAPGAALPDAAAKAQAEIDRAKARSRE</sequence>
<dbReference type="Proteomes" id="UP000748108">
    <property type="component" value="Unassembled WGS sequence"/>
</dbReference>
<organism evidence="7 8">
    <name type="scientific">Hydrogenibacillus schlegelii</name>
    <name type="common">Bacillus schlegelii</name>
    <dbReference type="NCBI Taxonomy" id="1484"/>
    <lineage>
        <taxon>Bacteria</taxon>
        <taxon>Bacillati</taxon>
        <taxon>Bacillota</taxon>
        <taxon>Bacilli</taxon>
        <taxon>Bacillales</taxon>
        <taxon>Bacillales Family X. Incertae Sedis</taxon>
        <taxon>Hydrogenibacillus</taxon>
    </lineage>
</organism>
<name>A0A947CW51_HYDSH</name>
<evidence type="ECO:0000256" key="1">
    <source>
        <dbReference type="ARBA" id="ARBA00004196"/>
    </source>
</evidence>
<comment type="caution">
    <text evidence="7">The sequence shown here is derived from an EMBL/GenBank/DDBJ whole genome shotgun (WGS) entry which is preliminary data.</text>
</comment>
<evidence type="ECO:0000256" key="4">
    <source>
        <dbReference type="ARBA" id="ARBA00022729"/>
    </source>
</evidence>
<evidence type="ECO:0000256" key="6">
    <source>
        <dbReference type="SAM" id="SignalP"/>
    </source>
</evidence>
<gene>
    <name evidence="7" type="ORF">KM312_02310</name>
</gene>
<dbReference type="InterPro" id="IPR050490">
    <property type="entry name" value="Bact_solute-bd_prot1"/>
</dbReference>
<accession>A0A947CW51</accession>
<dbReference type="GO" id="GO:0030313">
    <property type="term" value="C:cell envelope"/>
    <property type="evidence" value="ECO:0007669"/>
    <property type="project" value="UniProtKB-SubCell"/>
</dbReference>
<protein>
    <submittedName>
        <fullName evidence="7">ABC transporter substrate-binding protein</fullName>
    </submittedName>
</protein>
<evidence type="ECO:0000313" key="7">
    <source>
        <dbReference type="EMBL" id="MBT9281487.1"/>
    </source>
</evidence>
<proteinExistence type="inferred from homology"/>